<feature type="domain" description="CBS" evidence="3">
    <location>
        <begin position="260"/>
        <end position="317"/>
    </location>
</feature>
<dbReference type="InterPro" id="IPR006683">
    <property type="entry name" value="Thioestr_dom"/>
</dbReference>
<keyword evidence="1 2" id="KW-0129">CBS domain</keyword>
<dbReference type="InterPro" id="IPR051257">
    <property type="entry name" value="Diverse_CBS-Domain"/>
</dbReference>
<dbReference type="InterPro" id="IPR028979">
    <property type="entry name" value="Ser_kin/Pase_Hpr-like_N_sf"/>
</dbReference>
<dbReference type="PANTHER" id="PTHR43080">
    <property type="entry name" value="CBS DOMAIN-CONTAINING PROTEIN CBSX3, MITOCHONDRIAL"/>
    <property type="match status" value="1"/>
</dbReference>
<organism evidence="4 5">
    <name type="scientific">Streptococcus anginosus</name>
    <dbReference type="NCBI Taxonomy" id="1328"/>
    <lineage>
        <taxon>Bacteria</taxon>
        <taxon>Bacillati</taxon>
        <taxon>Bacillota</taxon>
        <taxon>Bacilli</taxon>
        <taxon>Lactobacillales</taxon>
        <taxon>Streptococcaceae</taxon>
        <taxon>Streptococcus</taxon>
        <taxon>Streptococcus anginosus group</taxon>
    </lineage>
</organism>
<dbReference type="Gene3D" id="3.10.129.10">
    <property type="entry name" value="Hotdog Thioesterase"/>
    <property type="match status" value="1"/>
</dbReference>
<dbReference type="SUPFAM" id="SSF75138">
    <property type="entry name" value="HprK N-terminal domain-like"/>
    <property type="match status" value="1"/>
</dbReference>
<dbReference type="SUPFAM" id="SSF54637">
    <property type="entry name" value="Thioesterase/thiol ester dehydrase-isomerase"/>
    <property type="match status" value="1"/>
</dbReference>
<comment type="caution">
    <text evidence="4">The sequence shown here is derived from an EMBL/GenBank/DDBJ whole genome shotgun (WGS) entry which is preliminary data.</text>
</comment>
<feature type="domain" description="CBS" evidence="3">
    <location>
        <begin position="201"/>
        <end position="258"/>
    </location>
</feature>
<evidence type="ECO:0000256" key="1">
    <source>
        <dbReference type="ARBA" id="ARBA00023122"/>
    </source>
</evidence>
<dbReference type="SUPFAM" id="SSF54631">
    <property type="entry name" value="CBS-domain pair"/>
    <property type="match status" value="1"/>
</dbReference>
<dbReference type="InterPro" id="IPR036388">
    <property type="entry name" value="WH-like_DNA-bd_sf"/>
</dbReference>
<accession>A0A2T0G542</accession>
<proteinExistence type="predicted"/>
<dbReference type="NCBIfam" id="NF038279">
    <property type="entry name" value="TF_CBS_SpxR"/>
    <property type="match status" value="1"/>
</dbReference>
<dbReference type="Pfam" id="PF07085">
    <property type="entry name" value="DRTGG"/>
    <property type="match status" value="1"/>
</dbReference>
<dbReference type="Pfam" id="PF00571">
    <property type="entry name" value="CBS"/>
    <property type="match status" value="2"/>
</dbReference>
<protein>
    <recommendedName>
        <fullName evidence="3">CBS domain-containing protein</fullName>
    </recommendedName>
</protein>
<dbReference type="SUPFAM" id="SSF46785">
    <property type="entry name" value="Winged helix' DNA-binding domain"/>
    <property type="match status" value="1"/>
</dbReference>
<dbReference type="Gene3D" id="3.10.580.10">
    <property type="entry name" value="CBS-domain"/>
    <property type="match status" value="1"/>
</dbReference>
<dbReference type="Proteomes" id="UP000238573">
    <property type="component" value="Unassembled WGS sequence"/>
</dbReference>
<evidence type="ECO:0000259" key="3">
    <source>
        <dbReference type="PROSITE" id="PS51371"/>
    </source>
</evidence>
<dbReference type="InterPro" id="IPR046342">
    <property type="entry name" value="CBS_dom_sf"/>
</dbReference>
<evidence type="ECO:0000256" key="2">
    <source>
        <dbReference type="PROSITE-ProRule" id="PRU00703"/>
    </source>
</evidence>
<dbReference type="InterPro" id="IPR029069">
    <property type="entry name" value="HotDog_dom_sf"/>
</dbReference>
<dbReference type="PROSITE" id="PS51371">
    <property type="entry name" value="CBS"/>
    <property type="match status" value="2"/>
</dbReference>
<dbReference type="CDD" id="cd04596">
    <property type="entry name" value="CBS_pair_DRTGG_assoc"/>
    <property type="match status" value="1"/>
</dbReference>
<sequence length="431" mass="48792">MKKETFMSKHQEIIAYLEELPVGKRVSVRSISNYLGVSEGTAYRAIKEAENRGLVETRPRSGTIRVKSPRVELEHLTYKEIAEITGSEVLAGQDGLEKEFSKFSIGAMTEKNLLRYLTEGGLLIIGDRTRIQLLALKHENAVLVTGGLEVSSDVLKLANRLSIPVLRSQHDTFTVATIINRALSNMQIKTDILTVEQVYRGSHEYGFLKDTDTVRDFMDLVRKNRSSRFPVVNQHNMVVGVVTMRDTGDKSPHTILDKVMTKNIYAVTLNTSIANVSQRMITEDFEMVPVIRSNQTLLGVITRRDVMEKMSREQISSLPTFSDQVSQKLRHINNEFSFVVEPFMLESNGVLSNGILTEILTTATHQFMTSGKKNIIIEQMMIYFLQAVQIDESLTLRPRIVRQTRHSAILDYDIYLKLQLVAKATITVKIN</sequence>
<name>A0A2T0G542_STRAP</name>
<gene>
    <name evidence="4" type="ORF">C6A27_02810</name>
</gene>
<dbReference type="Pfam" id="PF03061">
    <property type="entry name" value="4HBT"/>
    <property type="match status" value="1"/>
</dbReference>
<dbReference type="Gene3D" id="3.40.1390.20">
    <property type="entry name" value="HprK N-terminal domain-like"/>
    <property type="match status" value="1"/>
</dbReference>
<dbReference type="PANTHER" id="PTHR43080:SF2">
    <property type="entry name" value="CBS DOMAIN-CONTAINING PROTEIN"/>
    <property type="match status" value="1"/>
</dbReference>
<dbReference type="Gene3D" id="1.10.10.10">
    <property type="entry name" value="Winged helix-like DNA-binding domain superfamily/Winged helix DNA-binding domain"/>
    <property type="match status" value="1"/>
</dbReference>
<dbReference type="AlphaFoldDB" id="A0A2T0G542"/>
<dbReference type="SMART" id="SM00116">
    <property type="entry name" value="CBS"/>
    <property type="match status" value="2"/>
</dbReference>
<evidence type="ECO:0000313" key="4">
    <source>
        <dbReference type="EMBL" id="PRT71167.1"/>
    </source>
</evidence>
<dbReference type="InterPro" id="IPR036390">
    <property type="entry name" value="WH_DNA-bd_sf"/>
</dbReference>
<dbReference type="InterPro" id="IPR000644">
    <property type="entry name" value="CBS_dom"/>
</dbReference>
<dbReference type="InterPro" id="IPR010766">
    <property type="entry name" value="DRTGG"/>
</dbReference>
<evidence type="ECO:0000313" key="5">
    <source>
        <dbReference type="Proteomes" id="UP000238573"/>
    </source>
</evidence>
<reference evidence="4 5" key="1">
    <citation type="journal article" date="1993" name="J. Dent. Res.">
        <title>The isolation and characterization of milleri group streptococci from dental periapical abscesses.</title>
        <authorList>
            <person name="Fisher L.E."/>
            <person name="Russell R.R."/>
        </authorList>
    </citation>
    <scope>NUCLEOTIDE SEQUENCE [LARGE SCALE GENOMIC DNA]</scope>
    <source>
        <strain evidence="4 5">OUP21</strain>
    </source>
</reference>
<dbReference type="EMBL" id="PVSZ01000008">
    <property type="protein sequence ID" value="PRT71167.1"/>
    <property type="molecule type" value="Genomic_DNA"/>
</dbReference>